<keyword evidence="3" id="KW-1185">Reference proteome</keyword>
<protein>
    <submittedName>
        <fullName evidence="2">Uncharacterized protein</fullName>
    </submittedName>
</protein>
<dbReference type="Proteomes" id="UP000807306">
    <property type="component" value="Unassembled WGS sequence"/>
</dbReference>
<organism evidence="2 3">
    <name type="scientific">Crepidotus variabilis</name>
    <dbReference type="NCBI Taxonomy" id="179855"/>
    <lineage>
        <taxon>Eukaryota</taxon>
        <taxon>Fungi</taxon>
        <taxon>Dikarya</taxon>
        <taxon>Basidiomycota</taxon>
        <taxon>Agaricomycotina</taxon>
        <taxon>Agaricomycetes</taxon>
        <taxon>Agaricomycetidae</taxon>
        <taxon>Agaricales</taxon>
        <taxon>Agaricineae</taxon>
        <taxon>Crepidotaceae</taxon>
        <taxon>Crepidotus</taxon>
    </lineage>
</organism>
<keyword evidence="1" id="KW-0175">Coiled coil</keyword>
<gene>
    <name evidence="2" type="ORF">CPB83DRAFT_235807</name>
</gene>
<name>A0A9P6ETW3_9AGAR</name>
<dbReference type="AlphaFoldDB" id="A0A9P6ETW3"/>
<evidence type="ECO:0000256" key="1">
    <source>
        <dbReference type="SAM" id="Coils"/>
    </source>
</evidence>
<dbReference type="EMBL" id="MU157825">
    <property type="protein sequence ID" value="KAF9535206.1"/>
    <property type="molecule type" value="Genomic_DNA"/>
</dbReference>
<dbReference type="OrthoDB" id="3060478at2759"/>
<proteinExistence type="predicted"/>
<comment type="caution">
    <text evidence="2">The sequence shown here is derived from an EMBL/GenBank/DDBJ whole genome shotgun (WGS) entry which is preliminary data.</text>
</comment>
<accession>A0A9P6ETW3</accession>
<reference evidence="2" key="1">
    <citation type="submission" date="2020-11" db="EMBL/GenBank/DDBJ databases">
        <authorList>
            <consortium name="DOE Joint Genome Institute"/>
            <person name="Ahrendt S."/>
            <person name="Riley R."/>
            <person name="Andreopoulos W."/>
            <person name="Labutti K."/>
            <person name="Pangilinan J."/>
            <person name="Ruiz-Duenas F.J."/>
            <person name="Barrasa J.M."/>
            <person name="Sanchez-Garcia M."/>
            <person name="Camarero S."/>
            <person name="Miyauchi S."/>
            <person name="Serrano A."/>
            <person name="Linde D."/>
            <person name="Babiker R."/>
            <person name="Drula E."/>
            <person name="Ayuso-Fernandez I."/>
            <person name="Pacheco R."/>
            <person name="Padilla G."/>
            <person name="Ferreira P."/>
            <person name="Barriuso J."/>
            <person name="Kellner H."/>
            <person name="Castanera R."/>
            <person name="Alfaro M."/>
            <person name="Ramirez L."/>
            <person name="Pisabarro A.G."/>
            <person name="Kuo A."/>
            <person name="Tritt A."/>
            <person name="Lipzen A."/>
            <person name="He G."/>
            <person name="Yan M."/>
            <person name="Ng V."/>
            <person name="Cullen D."/>
            <person name="Martin F."/>
            <person name="Rosso M.-N."/>
            <person name="Henrissat B."/>
            <person name="Hibbett D."/>
            <person name="Martinez A.T."/>
            <person name="Grigoriev I.V."/>
        </authorList>
    </citation>
    <scope>NUCLEOTIDE SEQUENCE</scope>
    <source>
        <strain evidence="2">CBS 506.95</strain>
    </source>
</reference>
<evidence type="ECO:0000313" key="2">
    <source>
        <dbReference type="EMBL" id="KAF9535206.1"/>
    </source>
</evidence>
<feature type="coiled-coil region" evidence="1">
    <location>
        <begin position="15"/>
        <end position="87"/>
    </location>
</feature>
<evidence type="ECO:0000313" key="3">
    <source>
        <dbReference type="Proteomes" id="UP000807306"/>
    </source>
</evidence>
<sequence>MQSAAKNQDLADELVPLLVKELKSAKEKIKDLERELVNMRLRPEAESGHSNQVQDYKQRTEAAEHAMEVLQKNFEKSSKENDKLRSVIEGIKEIKVKVKQVIFDSVAYTPFLSDIFIC</sequence>